<feature type="non-terminal residue" evidence="1">
    <location>
        <position position="1"/>
    </location>
</feature>
<name>A0A6J4LB30_9GAMM</name>
<gene>
    <name evidence="1" type="ORF">AVDCRST_MAG71-1512</name>
</gene>
<dbReference type="AlphaFoldDB" id="A0A6J4LB30"/>
<organism evidence="1">
    <name type="scientific">uncultured Lysobacter sp</name>
    <dbReference type="NCBI Taxonomy" id="271060"/>
    <lineage>
        <taxon>Bacteria</taxon>
        <taxon>Pseudomonadati</taxon>
        <taxon>Pseudomonadota</taxon>
        <taxon>Gammaproteobacteria</taxon>
        <taxon>Lysobacterales</taxon>
        <taxon>Lysobacteraceae</taxon>
        <taxon>Lysobacter</taxon>
        <taxon>environmental samples</taxon>
    </lineage>
</organism>
<feature type="non-terminal residue" evidence="1">
    <location>
        <position position="115"/>
    </location>
</feature>
<proteinExistence type="predicted"/>
<evidence type="ECO:0000313" key="1">
    <source>
        <dbReference type="EMBL" id="CAA9326081.1"/>
    </source>
</evidence>
<protein>
    <submittedName>
        <fullName evidence="1">Uncharacterized protein</fullName>
    </submittedName>
</protein>
<reference evidence="1" key="1">
    <citation type="submission" date="2020-02" db="EMBL/GenBank/DDBJ databases">
        <authorList>
            <person name="Meier V. D."/>
        </authorList>
    </citation>
    <scope>NUCLEOTIDE SEQUENCE</scope>
    <source>
        <strain evidence="1">AVDCRST_MAG71</strain>
    </source>
</reference>
<accession>A0A6J4LB30</accession>
<sequence length="115" mass="11827">EPASCGCCRGIAHLSPLQGRDPRERGGLSRLSWPPAVRGAGWAGRRALNAVAGGSHAAARAGRGASGIHDAVVDPRRTRRRAIAACGRRGRAACEPAAALQADGGSRRGRLGRSM</sequence>
<dbReference type="EMBL" id="CADCUA010000370">
    <property type="protein sequence ID" value="CAA9326081.1"/>
    <property type="molecule type" value="Genomic_DNA"/>
</dbReference>